<dbReference type="Gene3D" id="3.40.50.980">
    <property type="match status" value="2"/>
</dbReference>
<dbReference type="PANTHER" id="PTHR45527">
    <property type="entry name" value="NONRIBOSOMAL PEPTIDE SYNTHETASE"/>
    <property type="match status" value="1"/>
</dbReference>
<dbReference type="PANTHER" id="PTHR45527:SF1">
    <property type="entry name" value="FATTY ACID SYNTHASE"/>
    <property type="match status" value="1"/>
</dbReference>
<dbReference type="Pfam" id="PF13193">
    <property type="entry name" value="AMP-binding_C"/>
    <property type="match status" value="1"/>
</dbReference>
<sequence>MVKSKKLSDAQRALLKQYVQGKHPSNAHKTIDAIPKRQQANCAPLSFGQQQMWLLAHLIPDVPVYNESVTVRIPGQVDVHALEQSLNAFIQRHEVWRTTFPLVDGEPVQMVHPEYTLHMQVIDLRDRPLAEREPEAIRIATARAKPLFDLTELPLLRATLIHLDDDDHRLYLTLHHIIFDGTIYKIFLPELYKQYEAIITQGQLAALPALPIQYSDFAAWQRERAQGKQQEEHLNYWKQQLMDAPTLELPTDRPYPAQQTYNGTRLGFTLSQELTEGLKKLSRTHSTTLYVTLLAAFNILLWRYSGQDDFLVGSTTGGHTHPDVQQLIGIFVNTVVLRADMSGNPTFLELLKRVQDVVLDANAHSDVPFEHVVRELQVGRDPVRNPLIQVMLSLEPPLPVLSSGWTITQSDVEIKTAKFNLVMQLDDRPDGFDAWLEYNTDLWRPETAQRIVGHWRTILEAVVADPTQHIASLQLLTAAEQQQIIVDWNDTEVRYPEEWCLHQLVEQQAERTPQAIAVHFEEQTLTYQELNQRANQLARHLDSLGIGPDMLVGVCMERSLELVIAILAILKAGGAYVPLDPDYPADRLAYMIEDAQLSPVLTQSHVRQVIAATGVHMICLDEHHYLTAALDSSNLHKPVQLDNLAYLIYTSGSTGKPKGAMNTHRNIYNQLSWRQAASCRITAQDRILHKTSFSFDVSVWEFFWPLIVGARIVIARPEGHRDPAYLKEVIIKQKITTMHFVPSMLQLFLQEPGLEQCSSLRQVMSGGEALTPELQQTFFARFPEPVRLYNMYGPAEAAIDVTAWECRRQEKDQRTIPIGYPIANTRIYILDPRLQPVPIGVAGELYIGGMSVGRGYYRRPDLTGERFIPDPFNNVAGARLYKTGDLARYRPDGAIEYLGRIDYQVKLRGFRIELGEIEALLQQQAGIQQVVVIVREDKPDNKQLVAYLVADQTHASKESLYTVLKEHLPEYMVPSAFVFIDALPLTPGGKVDRRALPAPDMSQATIGDNNYSAPTEIIHYQLLNIWEELLAARPIGIKDNFFHLGGHSLLAARLVMRIEQVFGKKLSLSTLFAGPTIADIARELTQHTQARPRSPLIPVQTAGAIGQVGAKKPFFFLHGDWTGGAYYCFKLAKQAGPDQPFYVLEPSAFFEKGYDIPTIEMLAASYLQLVRSVQPEGPYYLGGYCNGGMIAYEMAQQLQQQSQQVAFLLLVNPSAQSLATKFVTIFDRILHLPKRLQWKLYLQLRHVFIRKVRPALLHLTQQVDQQLMAGIAVLINQDPAFRRLIAPIQTLKKDYSTAFSWALEHYRFQPYPGKITYLWSREDLMSGTKDAWLHHVQARESESFLIPGTHYSILTKEIEAFARLLGNSLQVAQEQQKIAEDA</sequence>
<dbReference type="Pfam" id="PF00975">
    <property type="entry name" value="Thioesterase"/>
    <property type="match status" value="1"/>
</dbReference>
<dbReference type="InterPro" id="IPR010071">
    <property type="entry name" value="AA_adenyl_dom"/>
</dbReference>
<dbReference type="FunFam" id="3.40.50.980:FF:000001">
    <property type="entry name" value="Non-ribosomal peptide synthetase"/>
    <property type="match status" value="1"/>
</dbReference>
<proteinExistence type="predicted"/>
<dbReference type="InterPro" id="IPR023213">
    <property type="entry name" value="CAT-like_dom_sf"/>
</dbReference>
<dbReference type="SUPFAM" id="SSF53474">
    <property type="entry name" value="alpha/beta-Hydrolases"/>
    <property type="match status" value="1"/>
</dbReference>
<dbReference type="PROSITE" id="PS00012">
    <property type="entry name" value="PHOSPHOPANTETHEINE"/>
    <property type="match status" value="1"/>
</dbReference>
<feature type="domain" description="Carrier" evidence="4">
    <location>
        <begin position="1013"/>
        <end position="1088"/>
    </location>
</feature>
<organism evidence="5 6">
    <name type="scientific">Dictyobacter aurantiacus</name>
    <dbReference type="NCBI Taxonomy" id="1936993"/>
    <lineage>
        <taxon>Bacteria</taxon>
        <taxon>Bacillati</taxon>
        <taxon>Chloroflexota</taxon>
        <taxon>Ktedonobacteria</taxon>
        <taxon>Ktedonobacterales</taxon>
        <taxon>Dictyobacteraceae</taxon>
        <taxon>Dictyobacter</taxon>
    </lineage>
</organism>
<dbReference type="Pfam" id="PF00501">
    <property type="entry name" value="AMP-binding"/>
    <property type="match status" value="1"/>
</dbReference>
<dbReference type="InterPro" id="IPR025110">
    <property type="entry name" value="AMP-bd_C"/>
</dbReference>
<dbReference type="Gene3D" id="2.30.38.10">
    <property type="entry name" value="Luciferase, Domain 3"/>
    <property type="match status" value="1"/>
</dbReference>
<dbReference type="FunFam" id="3.40.50.12780:FF:000012">
    <property type="entry name" value="Non-ribosomal peptide synthetase"/>
    <property type="match status" value="1"/>
</dbReference>
<dbReference type="Gene3D" id="1.10.1200.10">
    <property type="entry name" value="ACP-like"/>
    <property type="match status" value="1"/>
</dbReference>
<reference evidence="6" key="1">
    <citation type="submission" date="2018-12" db="EMBL/GenBank/DDBJ databases">
        <title>Tengunoibacter tsumagoiensis gen. nov., sp. nov., Dictyobacter kobayashii sp. nov., D. alpinus sp. nov., and D. joshuensis sp. nov. and description of Dictyobacteraceae fam. nov. within the order Ktedonobacterales isolated from Tengu-no-mugimeshi.</title>
        <authorList>
            <person name="Wang C.M."/>
            <person name="Zheng Y."/>
            <person name="Sakai Y."/>
            <person name="Toyoda A."/>
            <person name="Minakuchi Y."/>
            <person name="Abe K."/>
            <person name="Yokota A."/>
            <person name="Yabe S."/>
        </authorList>
    </citation>
    <scope>NUCLEOTIDE SEQUENCE [LARGE SCALE GENOMIC DNA]</scope>
    <source>
        <strain evidence="6">S-27</strain>
    </source>
</reference>
<dbReference type="InterPro" id="IPR020806">
    <property type="entry name" value="PKS_PP-bd"/>
</dbReference>
<dbReference type="OrthoDB" id="3671989at2"/>
<comment type="cofactor">
    <cofactor evidence="1">
        <name>pantetheine 4'-phosphate</name>
        <dbReference type="ChEBI" id="CHEBI:47942"/>
    </cofactor>
</comment>
<dbReference type="CDD" id="cd17646">
    <property type="entry name" value="A_NRPS_AB3403-like"/>
    <property type="match status" value="1"/>
</dbReference>
<name>A0A401Z7F3_9CHLR</name>
<dbReference type="FunFam" id="3.30.300.30:FF:000010">
    <property type="entry name" value="Enterobactin synthetase component F"/>
    <property type="match status" value="1"/>
</dbReference>
<dbReference type="CDD" id="cd19531">
    <property type="entry name" value="LCL_NRPS-like"/>
    <property type="match status" value="1"/>
</dbReference>
<keyword evidence="3" id="KW-0597">Phosphoprotein</keyword>
<dbReference type="Gene3D" id="3.30.559.10">
    <property type="entry name" value="Chloramphenicol acetyltransferase-like domain"/>
    <property type="match status" value="1"/>
</dbReference>
<dbReference type="Gene3D" id="3.30.559.30">
    <property type="entry name" value="Nonribosomal peptide synthetase, condensation domain"/>
    <property type="match status" value="1"/>
</dbReference>
<comment type="caution">
    <text evidence="5">The sequence shown here is derived from an EMBL/GenBank/DDBJ whole genome shotgun (WGS) entry which is preliminary data.</text>
</comment>
<dbReference type="Gene3D" id="3.30.300.30">
    <property type="match status" value="1"/>
</dbReference>
<dbReference type="FunFam" id="2.30.38.10:FF:000001">
    <property type="entry name" value="Non-ribosomal peptide synthetase PvdI"/>
    <property type="match status" value="1"/>
</dbReference>
<dbReference type="GO" id="GO:0003824">
    <property type="term" value="F:catalytic activity"/>
    <property type="evidence" value="ECO:0007669"/>
    <property type="project" value="InterPro"/>
</dbReference>
<dbReference type="GO" id="GO:0043041">
    <property type="term" value="P:amino acid activation for nonribosomal peptide biosynthetic process"/>
    <property type="evidence" value="ECO:0007669"/>
    <property type="project" value="TreeGrafter"/>
</dbReference>
<dbReference type="PROSITE" id="PS00455">
    <property type="entry name" value="AMP_BINDING"/>
    <property type="match status" value="1"/>
</dbReference>
<dbReference type="SUPFAM" id="SSF47336">
    <property type="entry name" value="ACP-like"/>
    <property type="match status" value="1"/>
</dbReference>
<dbReference type="FunFam" id="3.40.50.980:FF:000002">
    <property type="entry name" value="Enterobactin synthetase component F"/>
    <property type="match status" value="1"/>
</dbReference>
<evidence type="ECO:0000256" key="3">
    <source>
        <dbReference type="ARBA" id="ARBA00022553"/>
    </source>
</evidence>
<dbReference type="GO" id="GO:0031177">
    <property type="term" value="F:phosphopantetheine binding"/>
    <property type="evidence" value="ECO:0007669"/>
    <property type="project" value="InterPro"/>
</dbReference>
<protein>
    <recommendedName>
        <fullName evidence="4">Carrier domain-containing protein</fullName>
    </recommendedName>
</protein>
<dbReference type="InterPro" id="IPR009081">
    <property type="entry name" value="PP-bd_ACP"/>
</dbReference>
<dbReference type="Pfam" id="PF00668">
    <property type="entry name" value="Condensation"/>
    <property type="match status" value="1"/>
</dbReference>
<dbReference type="SUPFAM" id="SSF56801">
    <property type="entry name" value="Acetyl-CoA synthetase-like"/>
    <property type="match status" value="1"/>
</dbReference>
<dbReference type="Pfam" id="PF00550">
    <property type="entry name" value="PP-binding"/>
    <property type="match status" value="1"/>
</dbReference>
<dbReference type="Gene3D" id="3.40.50.1820">
    <property type="entry name" value="alpha/beta hydrolase"/>
    <property type="match status" value="1"/>
</dbReference>
<dbReference type="SUPFAM" id="SSF52777">
    <property type="entry name" value="CoA-dependent acyltransferases"/>
    <property type="match status" value="2"/>
</dbReference>
<dbReference type="EMBL" id="BIFQ01000001">
    <property type="protein sequence ID" value="GCE02774.1"/>
    <property type="molecule type" value="Genomic_DNA"/>
</dbReference>
<dbReference type="PROSITE" id="PS50075">
    <property type="entry name" value="CARRIER"/>
    <property type="match status" value="1"/>
</dbReference>
<evidence type="ECO:0000313" key="5">
    <source>
        <dbReference type="EMBL" id="GCE02774.1"/>
    </source>
</evidence>
<dbReference type="SMART" id="SM00823">
    <property type="entry name" value="PKS_PP"/>
    <property type="match status" value="1"/>
</dbReference>
<dbReference type="InterPro" id="IPR045851">
    <property type="entry name" value="AMP-bd_C_sf"/>
</dbReference>
<dbReference type="GO" id="GO:0005829">
    <property type="term" value="C:cytosol"/>
    <property type="evidence" value="ECO:0007669"/>
    <property type="project" value="TreeGrafter"/>
</dbReference>
<dbReference type="GO" id="GO:0044550">
    <property type="term" value="P:secondary metabolite biosynthetic process"/>
    <property type="evidence" value="ECO:0007669"/>
    <property type="project" value="UniProtKB-ARBA"/>
</dbReference>
<dbReference type="InterPro" id="IPR000873">
    <property type="entry name" value="AMP-dep_synth/lig_dom"/>
</dbReference>
<dbReference type="InterPro" id="IPR029058">
    <property type="entry name" value="AB_hydrolase_fold"/>
</dbReference>
<evidence type="ECO:0000313" key="6">
    <source>
        <dbReference type="Proteomes" id="UP000287224"/>
    </source>
</evidence>
<evidence type="ECO:0000259" key="4">
    <source>
        <dbReference type="PROSITE" id="PS50075"/>
    </source>
</evidence>
<dbReference type="Proteomes" id="UP000287224">
    <property type="component" value="Unassembled WGS sequence"/>
</dbReference>
<accession>A0A401Z7F3</accession>
<dbReference type="InterPro" id="IPR036736">
    <property type="entry name" value="ACP-like_sf"/>
</dbReference>
<dbReference type="InterPro" id="IPR020845">
    <property type="entry name" value="AMP-binding_CS"/>
</dbReference>
<evidence type="ECO:0000256" key="2">
    <source>
        <dbReference type="ARBA" id="ARBA00022450"/>
    </source>
</evidence>
<dbReference type="RefSeq" id="WP_126594121.1">
    <property type="nucleotide sequence ID" value="NZ_BIFQ01000001.1"/>
</dbReference>
<dbReference type="GO" id="GO:0008610">
    <property type="term" value="P:lipid biosynthetic process"/>
    <property type="evidence" value="ECO:0007669"/>
    <property type="project" value="UniProtKB-ARBA"/>
</dbReference>
<dbReference type="InterPro" id="IPR006162">
    <property type="entry name" value="Ppantetheine_attach_site"/>
</dbReference>
<gene>
    <name evidence="5" type="ORF">KDAU_01030</name>
</gene>
<evidence type="ECO:0000256" key="1">
    <source>
        <dbReference type="ARBA" id="ARBA00001957"/>
    </source>
</evidence>
<dbReference type="NCBIfam" id="TIGR01733">
    <property type="entry name" value="AA-adenyl-dom"/>
    <property type="match status" value="1"/>
</dbReference>
<keyword evidence="2" id="KW-0596">Phosphopantetheine</keyword>
<keyword evidence="6" id="KW-1185">Reference proteome</keyword>
<dbReference type="InterPro" id="IPR001242">
    <property type="entry name" value="Condensation_dom"/>
</dbReference>
<dbReference type="InterPro" id="IPR001031">
    <property type="entry name" value="Thioesterase"/>
</dbReference>